<dbReference type="InterPro" id="IPR051346">
    <property type="entry name" value="OTU_Deubiquitinase"/>
</dbReference>
<dbReference type="InterPro" id="IPR022099">
    <property type="entry name" value="DUF3638"/>
</dbReference>
<keyword evidence="10" id="KW-1185">Reference proteome</keyword>
<keyword evidence="6" id="KW-0788">Thiol protease</keyword>
<evidence type="ECO:0000256" key="5">
    <source>
        <dbReference type="ARBA" id="ARBA00022801"/>
    </source>
</evidence>
<keyword evidence="3" id="KW-0645">Protease</keyword>
<name>A0AAJ0MCF0_9PEZI</name>
<dbReference type="EMBL" id="JAUIQD010000005">
    <property type="protein sequence ID" value="KAK3349552.1"/>
    <property type="molecule type" value="Genomic_DNA"/>
</dbReference>
<protein>
    <recommendedName>
        <fullName evidence="2">ubiquitinyl hydrolase 1</fullName>
        <ecNumber evidence="2">3.4.19.12</ecNumber>
    </recommendedName>
</protein>
<dbReference type="EC" id="3.4.19.12" evidence="2"/>
<evidence type="ECO:0000256" key="6">
    <source>
        <dbReference type="ARBA" id="ARBA00022807"/>
    </source>
</evidence>
<gene>
    <name evidence="9" type="ORF">B0T25DRAFT_548396</name>
</gene>
<proteinExistence type="predicted"/>
<organism evidence="9 10">
    <name type="scientific">Lasiosphaeria hispida</name>
    <dbReference type="NCBI Taxonomy" id="260671"/>
    <lineage>
        <taxon>Eukaryota</taxon>
        <taxon>Fungi</taxon>
        <taxon>Dikarya</taxon>
        <taxon>Ascomycota</taxon>
        <taxon>Pezizomycotina</taxon>
        <taxon>Sordariomycetes</taxon>
        <taxon>Sordariomycetidae</taxon>
        <taxon>Sordariales</taxon>
        <taxon>Lasiosphaeriaceae</taxon>
        <taxon>Lasiosphaeria</taxon>
    </lineage>
</organism>
<evidence type="ECO:0000256" key="3">
    <source>
        <dbReference type="ARBA" id="ARBA00022670"/>
    </source>
</evidence>
<dbReference type="GO" id="GO:0004843">
    <property type="term" value="F:cysteine-type deubiquitinase activity"/>
    <property type="evidence" value="ECO:0007669"/>
    <property type="project" value="UniProtKB-EC"/>
</dbReference>
<feature type="domain" description="DUF3645" evidence="8">
    <location>
        <begin position="446"/>
        <end position="478"/>
    </location>
</feature>
<keyword evidence="5" id="KW-0378">Hydrolase</keyword>
<reference evidence="9" key="2">
    <citation type="submission" date="2023-06" db="EMBL/GenBank/DDBJ databases">
        <authorList>
            <consortium name="Lawrence Berkeley National Laboratory"/>
            <person name="Haridas S."/>
            <person name="Hensen N."/>
            <person name="Bonometti L."/>
            <person name="Westerberg I."/>
            <person name="Brannstrom I.O."/>
            <person name="Guillou S."/>
            <person name="Cros-Aarteil S."/>
            <person name="Calhoun S."/>
            <person name="Kuo A."/>
            <person name="Mondo S."/>
            <person name="Pangilinan J."/>
            <person name="Riley R."/>
            <person name="Labutti K."/>
            <person name="Andreopoulos B."/>
            <person name="Lipzen A."/>
            <person name="Chen C."/>
            <person name="Yanf M."/>
            <person name="Daum C."/>
            <person name="Ng V."/>
            <person name="Clum A."/>
            <person name="Steindorff A."/>
            <person name="Ohm R."/>
            <person name="Martin F."/>
            <person name="Silar P."/>
            <person name="Natvig D."/>
            <person name="Lalanne C."/>
            <person name="Gautier V."/>
            <person name="Ament-Velasquez S.L."/>
            <person name="Kruys A."/>
            <person name="Hutchinson M.I."/>
            <person name="Powell A.J."/>
            <person name="Barry K."/>
            <person name="Miller A.N."/>
            <person name="Grigoriev I.V."/>
            <person name="Debuchy R."/>
            <person name="Gladieux P."/>
            <person name="Thoren M.H."/>
            <person name="Johannesson H."/>
        </authorList>
    </citation>
    <scope>NUCLEOTIDE SEQUENCE</scope>
    <source>
        <strain evidence="9">CBS 955.72</strain>
    </source>
</reference>
<accession>A0AAJ0MCF0</accession>
<comment type="caution">
    <text evidence="9">The sequence shown here is derived from an EMBL/GenBank/DDBJ whole genome shotgun (WGS) entry which is preliminary data.</text>
</comment>
<dbReference type="GO" id="GO:0006508">
    <property type="term" value="P:proteolysis"/>
    <property type="evidence" value="ECO:0007669"/>
    <property type="project" value="UniProtKB-KW"/>
</dbReference>
<evidence type="ECO:0000256" key="4">
    <source>
        <dbReference type="ARBA" id="ARBA00022786"/>
    </source>
</evidence>
<evidence type="ECO:0000256" key="1">
    <source>
        <dbReference type="ARBA" id="ARBA00000707"/>
    </source>
</evidence>
<feature type="domain" description="DUF3638" evidence="7">
    <location>
        <begin position="102"/>
        <end position="323"/>
    </location>
</feature>
<dbReference type="Pfam" id="PF12359">
    <property type="entry name" value="DUF3645"/>
    <property type="match status" value="1"/>
</dbReference>
<dbReference type="InterPro" id="IPR022105">
    <property type="entry name" value="DUF3645"/>
</dbReference>
<dbReference type="PANTHER" id="PTHR13367">
    <property type="entry name" value="UBIQUITIN THIOESTERASE"/>
    <property type="match status" value="1"/>
</dbReference>
<dbReference type="Proteomes" id="UP001275084">
    <property type="component" value="Unassembled WGS sequence"/>
</dbReference>
<dbReference type="Pfam" id="PF12340">
    <property type="entry name" value="DUF3638"/>
    <property type="match status" value="1"/>
</dbReference>
<evidence type="ECO:0000313" key="10">
    <source>
        <dbReference type="Proteomes" id="UP001275084"/>
    </source>
</evidence>
<keyword evidence="4" id="KW-0833">Ubl conjugation pathway</keyword>
<dbReference type="AlphaFoldDB" id="A0AAJ0MCF0"/>
<sequence length="1202" mass="134270">MRRKLLLDYMDMCRLEVANNFAAICDAMGCSTPLPRGGPRIITPIFLLERLSRAHRAELSAGWLRCLVDYAVSLTALQRSERLVMAADDEKKLERELVHVGHENWDPAEFPDWLLFEVESGVLIRPAQKRMASSMMEPPGRRNYVMQLDMGEGKSSVIIPIVAAELGDGSRLVRVVVAKPQSRQMRHTLTRALGGLLNRRVCWLPFLRGLQATGDEVGHLINLCREWAADGSLILAQPEHILSLKLLCVEAALSRSPVANSLLALRHYLRNASRDIVDESDENFNIKNNLIYTIGSPKPINFGSLRWRLIQNVLEVAAEVAAEMYREHPEELEFKLTRDGRFPTIRIFDEAGATIFSDGVCRRICNGGLGGFPYTANQTPDTEDATVRYMLDPWLAGEEATRVEARFRANGLLEALLLLRGLVAHQLLSFTLRQRWRVNYGRAYNRQPPTGLAVPYRAKDIPAPRSQFSHPDVTVILTCLSYYYGGLSDDELFSMLRRLYSLGAEGEREYLAWMESAPGNIVVPSTFRRLDAIDLEDSKRCIDAVFPHLRHLKPAVDYYLSDILFPKEMKEYSQTLSESAWSMAEAKPEPTTGFSGTSDSKYLLPLGIRPLDLEEFRHTNISVLNRLLHPDNKLHNISSAISSPFRRDALPARELLHHIASYRPQVRAIIDVGAQILELNNTEAAHYWLTLTPAADASAVIFFNADELCVVTRDGNTELFLTSPYITNMAACLVFLDGAHTRGTDLPMPDDYRAAVTLGPALTKDQLAQACMRMRQLGRGQSVVFFMSAEIRRKVATFRGMSEEAEIKMVDVLSWSVGQTWQEFRRLMPLWATQGLRHQRRQILWDRAHGGSGYDLNHQMSKEFLENGAKTLQEWYGPGDGQGQAATLAREIRDAALAPRQTELARIQRQSEVFGVHGLGNGAFQGLEEQEREISAEVEEVRETSPLPQGEPYKPQLHADVKTFIMTGIIPAGSTAFLPAFQALDGSSVGHFLSRIDFPSGLLVTADFARTVSLPASGVLDTYQRPVQWISSAPTPSNGGDGDIATVAVLSPWEANKLMPIFRAGSGVATLHLFAPRTSLETRSAEDLTLYTTPDLPPQWVAPRTPLMLLLVFAGQLYFRSEADVVGICQLLRVPCRAGENDEGVKEEGVGSTFNAINAVFLQELLKQIRYKGTNVSRTDIGRILMGDLLPSHIFSQRSRKR</sequence>
<evidence type="ECO:0000259" key="7">
    <source>
        <dbReference type="Pfam" id="PF12340"/>
    </source>
</evidence>
<evidence type="ECO:0000313" key="9">
    <source>
        <dbReference type="EMBL" id="KAK3349552.1"/>
    </source>
</evidence>
<dbReference type="PANTHER" id="PTHR13367:SF34">
    <property type="match status" value="1"/>
</dbReference>
<comment type="catalytic activity">
    <reaction evidence="1">
        <text>Thiol-dependent hydrolysis of ester, thioester, amide, peptide and isopeptide bonds formed by the C-terminal Gly of ubiquitin (a 76-residue protein attached to proteins as an intracellular targeting signal).</text>
        <dbReference type="EC" id="3.4.19.12"/>
    </reaction>
</comment>
<evidence type="ECO:0000259" key="8">
    <source>
        <dbReference type="Pfam" id="PF12359"/>
    </source>
</evidence>
<evidence type="ECO:0000256" key="2">
    <source>
        <dbReference type="ARBA" id="ARBA00012759"/>
    </source>
</evidence>
<reference evidence="9" key="1">
    <citation type="journal article" date="2023" name="Mol. Phylogenet. Evol.">
        <title>Genome-scale phylogeny and comparative genomics of the fungal order Sordariales.</title>
        <authorList>
            <person name="Hensen N."/>
            <person name="Bonometti L."/>
            <person name="Westerberg I."/>
            <person name="Brannstrom I.O."/>
            <person name="Guillou S."/>
            <person name="Cros-Aarteil S."/>
            <person name="Calhoun S."/>
            <person name="Haridas S."/>
            <person name="Kuo A."/>
            <person name="Mondo S."/>
            <person name="Pangilinan J."/>
            <person name="Riley R."/>
            <person name="LaButti K."/>
            <person name="Andreopoulos B."/>
            <person name="Lipzen A."/>
            <person name="Chen C."/>
            <person name="Yan M."/>
            <person name="Daum C."/>
            <person name="Ng V."/>
            <person name="Clum A."/>
            <person name="Steindorff A."/>
            <person name="Ohm R.A."/>
            <person name="Martin F."/>
            <person name="Silar P."/>
            <person name="Natvig D.O."/>
            <person name="Lalanne C."/>
            <person name="Gautier V."/>
            <person name="Ament-Velasquez S.L."/>
            <person name="Kruys A."/>
            <person name="Hutchinson M.I."/>
            <person name="Powell A.J."/>
            <person name="Barry K."/>
            <person name="Miller A.N."/>
            <person name="Grigoriev I.V."/>
            <person name="Debuchy R."/>
            <person name="Gladieux P."/>
            <person name="Hiltunen Thoren M."/>
            <person name="Johannesson H."/>
        </authorList>
    </citation>
    <scope>NUCLEOTIDE SEQUENCE</scope>
    <source>
        <strain evidence="9">CBS 955.72</strain>
    </source>
</reference>